<evidence type="ECO:0000313" key="3">
    <source>
        <dbReference type="EMBL" id="CAE4560602.1"/>
    </source>
</evidence>
<dbReference type="InterPro" id="IPR000626">
    <property type="entry name" value="Ubiquitin-like_dom"/>
</dbReference>
<dbReference type="EMBL" id="HBNR01000297">
    <property type="protein sequence ID" value="CAE4560602.1"/>
    <property type="molecule type" value="Transcribed_RNA"/>
</dbReference>
<gene>
    <name evidence="3" type="ORF">AMON00008_LOCUS221</name>
</gene>
<feature type="region of interest" description="Disordered" evidence="1">
    <location>
        <begin position="171"/>
        <end position="198"/>
    </location>
</feature>
<dbReference type="PROSITE" id="PS50053">
    <property type="entry name" value="UBIQUITIN_2"/>
    <property type="match status" value="1"/>
</dbReference>
<feature type="compositionally biased region" description="Pro residues" evidence="1">
    <location>
        <begin position="181"/>
        <end position="195"/>
    </location>
</feature>
<feature type="domain" description="Ubiquitin-like" evidence="2">
    <location>
        <begin position="199"/>
        <end position="276"/>
    </location>
</feature>
<reference evidence="3" key="1">
    <citation type="submission" date="2021-01" db="EMBL/GenBank/DDBJ databases">
        <authorList>
            <person name="Corre E."/>
            <person name="Pelletier E."/>
            <person name="Niang G."/>
            <person name="Scheremetjew M."/>
            <person name="Finn R."/>
            <person name="Kale V."/>
            <person name="Holt S."/>
            <person name="Cochrane G."/>
            <person name="Meng A."/>
            <person name="Brown T."/>
            <person name="Cohen L."/>
        </authorList>
    </citation>
    <scope>NUCLEOTIDE SEQUENCE</scope>
    <source>
        <strain evidence="3">CCMP3105</strain>
    </source>
</reference>
<organism evidence="3">
    <name type="scientific">Alexandrium monilatum</name>
    <dbReference type="NCBI Taxonomy" id="311494"/>
    <lineage>
        <taxon>Eukaryota</taxon>
        <taxon>Sar</taxon>
        <taxon>Alveolata</taxon>
        <taxon>Dinophyceae</taxon>
        <taxon>Gonyaulacales</taxon>
        <taxon>Pyrocystaceae</taxon>
        <taxon>Alexandrium</taxon>
    </lineage>
</organism>
<sequence length="419" mass="44839">MDPVLAAVCGLLGARPPTLPPGMEGEGAGNRAGAGAAAAAGDGAAAKFPGLGLEPLVEARPAVHAGRLAGAEAAMEASLRPEVLARAADEVMRLYSGSERGGLEAGQATACAERVYKELGLARPCSRDLYLAVTVCDTTGCNRLDREALVPFLGRLFSDCAHLTDVVPCFEPSASSTSSPPTTPRPPPLGPPPSPADAWGVTLRTISGELLKTALPTLATTDELRAAVARSPLALPAGGSRGEQPQHRFAVGGRVLRDGLPLEDQGLRRGDFVEVVRVTPPPACVRLECHGFCSGPSIRGSCGTFCLVEGFRKNDRPVYARDRDLSKWNRSMLYHGDGERFLLFEEHPERGGRWALTDDRDWARYGDRSYAFIVGDAPHPGYLEGQCWRTYRDAKGVANRRDWVELESFRLVVEEGEGE</sequence>
<evidence type="ECO:0000256" key="1">
    <source>
        <dbReference type="SAM" id="MobiDB-lite"/>
    </source>
</evidence>
<proteinExistence type="predicted"/>
<dbReference type="SUPFAM" id="SSF54236">
    <property type="entry name" value="Ubiquitin-like"/>
    <property type="match status" value="1"/>
</dbReference>
<evidence type="ECO:0000259" key="2">
    <source>
        <dbReference type="PROSITE" id="PS50053"/>
    </source>
</evidence>
<protein>
    <recommendedName>
        <fullName evidence="2">Ubiquitin-like domain-containing protein</fullName>
    </recommendedName>
</protein>
<accession>A0A7S4PRU4</accession>
<dbReference type="InterPro" id="IPR029071">
    <property type="entry name" value="Ubiquitin-like_domsf"/>
</dbReference>
<dbReference type="AlphaFoldDB" id="A0A7S4PRU4"/>
<name>A0A7S4PRU4_9DINO</name>